<dbReference type="AlphaFoldDB" id="X6N4Z9"/>
<dbReference type="InterPro" id="IPR014018">
    <property type="entry name" value="SecA_motor_DEAD"/>
</dbReference>
<dbReference type="InterPro" id="IPR027417">
    <property type="entry name" value="P-loop_NTPase"/>
</dbReference>
<dbReference type="InterPro" id="IPR044722">
    <property type="entry name" value="SecA_SF2_C"/>
</dbReference>
<accession>X6N4Z9</accession>
<evidence type="ECO:0000259" key="10">
    <source>
        <dbReference type="PROSITE" id="PS51194"/>
    </source>
</evidence>
<dbReference type="InterPro" id="IPR011130">
    <property type="entry name" value="SecA_preprotein_X-link_dom"/>
</dbReference>
<keyword evidence="9" id="KW-0812">Transmembrane</keyword>
<evidence type="ECO:0000256" key="9">
    <source>
        <dbReference type="SAM" id="Phobius"/>
    </source>
</evidence>
<dbReference type="GO" id="GO:0006886">
    <property type="term" value="P:intracellular protein transport"/>
    <property type="evidence" value="ECO:0007669"/>
    <property type="project" value="InterPro"/>
</dbReference>
<dbReference type="SUPFAM" id="SSF52540">
    <property type="entry name" value="P-loop containing nucleoside triphosphate hydrolases"/>
    <property type="match status" value="1"/>
</dbReference>
<sequence length="885" mass="100924">MVLLHYPEERKVVQMHCARNIKQKIVDDVKKYIMDAVNGNVSDFSPDALGISQQFLKPLIDGQLDEWVESAWKAAFLHSADKDYIIRNNEIVPMSKDVGTVQEKTVYSNGLHQCLQLKHRKKMTVLGSVAQMITNFTFYRKYVTGGKVFGLTGTLGGTKEMEYYTQHFDAHILKIPSFATKTKMFYTDVLCTNECEWLQSICVNVFVQMKKEKVVLIITEDIKTTDKIARRLRKETVRLRKHLRNGEIYVYSRSDNSQQVGLMQNKFAKGDVIVATNLAGRGTDVQLQEYVKRMGGLHVIVTFLPENGRIEAQNIGRSARSTDPGSCILIVNKEMENARYQGCNIDEIRKSRDWRSAQNLNQITTRLNKEKKKRDISINKRIMTSAVIDMIHYHWSVVCQKIFRRCDDDDDDDDCKGADDAFEQFERQVLSELTTNSYRLCFNPHLLTWSAIQANSDNGASVDDQLHMLDNARAQLSPHSFIPAYWRVQKTIENGGTDSEDKRQKCKQETIQELHSAAGFIEIELQRINVIQNMCTNGHYLARSTSDHEDDGNSQHNLREMFLFEAELWKLVQSQCEKALEFVQNSLQHRPMYFLKCKLVKWKELLDERSDILGQHKEFEGVTSYLTQCGLIGCFEISDQKTQWRIEGFLAGLFAAIIGACQIAVGVACMMMTGGTFGLSFIFLGIKSVVKGVKGMIHGEFSDFGKFLKEDVLEATFGVLFNGLKDGWRGLLATFVRFLPVPFLDACLEIYDKFKSAYTAVKKIFQSSQLVQAIRDRDYAKILEAVQDLLGSSWQKNIISDSIQYIVRGITVVRCLQTKDLLDCLKHFFAFANVNIPNVWQSLSKCYDLITSFQTAPLQLQSYEQLLQLLLSSSSFSSLSSNSTL</sequence>
<dbReference type="InterPro" id="IPR036670">
    <property type="entry name" value="SecA_X-link_sf"/>
</dbReference>
<evidence type="ECO:0000313" key="13">
    <source>
        <dbReference type="Proteomes" id="UP000023152"/>
    </source>
</evidence>
<feature type="domain" description="SecA family profile" evidence="11">
    <location>
        <begin position="1"/>
        <end position="361"/>
    </location>
</feature>
<evidence type="ECO:0000256" key="4">
    <source>
        <dbReference type="ARBA" id="ARBA00022840"/>
    </source>
</evidence>
<evidence type="ECO:0000259" key="11">
    <source>
        <dbReference type="PROSITE" id="PS51196"/>
    </source>
</evidence>
<dbReference type="Gene3D" id="3.40.50.300">
    <property type="entry name" value="P-loop containing nucleotide triphosphate hydrolases"/>
    <property type="match status" value="1"/>
</dbReference>
<evidence type="ECO:0000256" key="5">
    <source>
        <dbReference type="ARBA" id="ARBA00022927"/>
    </source>
</evidence>
<keyword evidence="7" id="KW-0811">Translocation</keyword>
<dbReference type="PROSITE" id="PS51194">
    <property type="entry name" value="HELICASE_CTER"/>
    <property type="match status" value="1"/>
</dbReference>
<dbReference type="Gene3D" id="3.90.1440.10">
    <property type="entry name" value="SecA, preprotein cross-linking domain"/>
    <property type="match status" value="1"/>
</dbReference>
<dbReference type="GO" id="GO:0017038">
    <property type="term" value="P:protein import"/>
    <property type="evidence" value="ECO:0007669"/>
    <property type="project" value="InterPro"/>
</dbReference>
<reference evidence="12 13" key="1">
    <citation type="journal article" date="2013" name="Curr. Biol.">
        <title>The Genome of the Foraminiferan Reticulomyxa filosa.</title>
        <authorList>
            <person name="Glockner G."/>
            <person name="Hulsmann N."/>
            <person name="Schleicher M."/>
            <person name="Noegel A.A."/>
            <person name="Eichinger L."/>
            <person name="Gallinger C."/>
            <person name="Pawlowski J."/>
            <person name="Sierra R."/>
            <person name="Euteneuer U."/>
            <person name="Pillet L."/>
            <person name="Moustafa A."/>
            <person name="Platzer M."/>
            <person name="Groth M."/>
            <person name="Szafranski K."/>
            <person name="Schliwa M."/>
        </authorList>
    </citation>
    <scope>NUCLEOTIDE SEQUENCE [LARGE SCALE GENOMIC DNA]</scope>
</reference>
<feature type="domain" description="Helicase C-terminal" evidence="10">
    <location>
        <begin position="201"/>
        <end position="382"/>
    </location>
</feature>
<keyword evidence="12" id="KW-0347">Helicase</keyword>
<dbReference type="SUPFAM" id="SSF81767">
    <property type="entry name" value="Pre-protein crosslinking domain of SecA"/>
    <property type="match status" value="1"/>
</dbReference>
<keyword evidence="9" id="KW-1133">Transmembrane helix</keyword>
<evidence type="ECO:0000313" key="12">
    <source>
        <dbReference type="EMBL" id="ETO20998.1"/>
    </source>
</evidence>
<keyword evidence="2" id="KW-0963">Cytoplasm</keyword>
<dbReference type="Proteomes" id="UP000023152">
    <property type="component" value="Unassembled WGS sequence"/>
</dbReference>
<evidence type="ECO:0000256" key="3">
    <source>
        <dbReference type="ARBA" id="ARBA00022741"/>
    </source>
</evidence>
<keyword evidence="13" id="KW-1185">Reference proteome</keyword>
<dbReference type="GO" id="GO:0005524">
    <property type="term" value="F:ATP binding"/>
    <property type="evidence" value="ECO:0007669"/>
    <property type="project" value="UniProtKB-KW"/>
</dbReference>
<protein>
    <submittedName>
        <fullName evidence="12">Helicase conserved domain containing protein</fullName>
    </submittedName>
</protein>
<evidence type="ECO:0000256" key="1">
    <source>
        <dbReference type="ARBA" id="ARBA00022448"/>
    </source>
</evidence>
<keyword evidence="6" id="KW-1278">Translocase</keyword>
<dbReference type="PANTHER" id="PTHR30612">
    <property type="entry name" value="SECA INNER MEMBRANE COMPONENT OF SEC PROTEIN SECRETION SYSTEM"/>
    <property type="match status" value="1"/>
</dbReference>
<evidence type="ECO:0000256" key="7">
    <source>
        <dbReference type="ARBA" id="ARBA00023010"/>
    </source>
</evidence>
<evidence type="ECO:0000256" key="8">
    <source>
        <dbReference type="ARBA" id="ARBA00023136"/>
    </source>
</evidence>
<proteinExistence type="predicted"/>
<keyword evidence="12" id="KW-0378">Hydrolase</keyword>
<dbReference type="GO" id="GO:0016020">
    <property type="term" value="C:membrane"/>
    <property type="evidence" value="ECO:0007669"/>
    <property type="project" value="InterPro"/>
</dbReference>
<keyword evidence="4" id="KW-0067">ATP-binding</keyword>
<dbReference type="InterPro" id="IPR000185">
    <property type="entry name" value="SecA"/>
</dbReference>
<dbReference type="GO" id="GO:0006605">
    <property type="term" value="P:protein targeting"/>
    <property type="evidence" value="ECO:0007669"/>
    <property type="project" value="InterPro"/>
</dbReference>
<evidence type="ECO:0000256" key="6">
    <source>
        <dbReference type="ARBA" id="ARBA00022967"/>
    </source>
</evidence>
<keyword evidence="5" id="KW-0653">Protein transport</keyword>
<feature type="transmembrane region" description="Helical" evidence="9">
    <location>
        <begin position="663"/>
        <end position="686"/>
    </location>
</feature>
<dbReference type="Pfam" id="PF21090">
    <property type="entry name" value="P-loop_SecA"/>
    <property type="match status" value="1"/>
</dbReference>
<dbReference type="Pfam" id="PF01043">
    <property type="entry name" value="SecA_PP_bind"/>
    <property type="match status" value="1"/>
</dbReference>
<dbReference type="OrthoDB" id="2428452at2759"/>
<keyword evidence="1" id="KW-0813">Transport</keyword>
<dbReference type="GO" id="GO:0004386">
    <property type="term" value="F:helicase activity"/>
    <property type="evidence" value="ECO:0007669"/>
    <property type="project" value="UniProtKB-KW"/>
</dbReference>
<name>X6N4Z9_RETFI</name>
<keyword evidence="8 9" id="KW-0472">Membrane</keyword>
<dbReference type="EMBL" id="ASPP01012030">
    <property type="protein sequence ID" value="ETO20998.1"/>
    <property type="molecule type" value="Genomic_DNA"/>
</dbReference>
<organism evidence="12 13">
    <name type="scientific">Reticulomyxa filosa</name>
    <dbReference type="NCBI Taxonomy" id="46433"/>
    <lineage>
        <taxon>Eukaryota</taxon>
        <taxon>Sar</taxon>
        <taxon>Rhizaria</taxon>
        <taxon>Retaria</taxon>
        <taxon>Foraminifera</taxon>
        <taxon>Monothalamids</taxon>
        <taxon>Reticulomyxidae</taxon>
        <taxon>Reticulomyxa</taxon>
    </lineage>
</organism>
<gene>
    <name evidence="12" type="ORF">RFI_16205</name>
</gene>
<dbReference type="InterPro" id="IPR001650">
    <property type="entry name" value="Helicase_C-like"/>
</dbReference>
<evidence type="ECO:0000256" key="2">
    <source>
        <dbReference type="ARBA" id="ARBA00022490"/>
    </source>
</evidence>
<dbReference type="PANTHER" id="PTHR30612:SF0">
    <property type="entry name" value="CHLOROPLAST PROTEIN-TRANSPORTING ATPASE"/>
    <property type="match status" value="1"/>
</dbReference>
<dbReference type="PROSITE" id="PS51196">
    <property type="entry name" value="SECA_MOTOR_DEAD"/>
    <property type="match status" value="1"/>
</dbReference>
<comment type="caution">
    <text evidence="12">The sequence shown here is derived from an EMBL/GenBank/DDBJ whole genome shotgun (WGS) entry which is preliminary data.</text>
</comment>
<keyword evidence="3" id="KW-0547">Nucleotide-binding</keyword>